<dbReference type="Proteomes" id="UP000318567">
    <property type="component" value="Unassembled WGS sequence"/>
</dbReference>
<reference evidence="2 3" key="1">
    <citation type="submission" date="2019-07" db="EMBL/GenBank/DDBJ databases">
        <authorList>
            <person name="Brisse S."/>
            <person name="Rodrigues C."/>
            <person name="Thorpe H."/>
        </authorList>
    </citation>
    <scope>NUCLEOTIDE SEQUENCE [LARGE SCALE GENOMIC DNA]</scope>
    <source>
        <strain evidence="2">SB6410</strain>
    </source>
</reference>
<dbReference type="EMBL" id="CABGGO010000023">
    <property type="protein sequence ID" value="VUS60432.1"/>
    <property type="molecule type" value="Genomic_DNA"/>
</dbReference>
<organism evidence="2 3">
    <name type="scientific">Klebsiella pasteurii</name>
    <dbReference type="NCBI Taxonomy" id="2587529"/>
    <lineage>
        <taxon>Bacteria</taxon>
        <taxon>Pseudomonadati</taxon>
        <taxon>Pseudomonadota</taxon>
        <taxon>Gammaproteobacteria</taxon>
        <taxon>Enterobacterales</taxon>
        <taxon>Enterobacteriaceae</taxon>
        <taxon>Klebsiella/Raoultella group</taxon>
        <taxon>Klebsiella</taxon>
    </lineage>
</organism>
<evidence type="ECO:0000256" key="1">
    <source>
        <dbReference type="SAM" id="MobiDB-lite"/>
    </source>
</evidence>
<feature type="region of interest" description="Disordered" evidence="1">
    <location>
        <begin position="1"/>
        <end position="39"/>
    </location>
</feature>
<evidence type="ECO:0000313" key="3">
    <source>
        <dbReference type="Proteomes" id="UP000318567"/>
    </source>
</evidence>
<accession>A0A9Q9S981</accession>
<gene>
    <name evidence="2" type="ORF">SB6410_02378</name>
</gene>
<name>A0A9Q9S981_9ENTR</name>
<comment type="caution">
    <text evidence="2">The sequence shown here is derived from an EMBL/GenBank/DDBJ whole genome shotgun (WGS) entry which is preliminary data.</text>
</comment>
<dbReference type="AlphaFoldDB" id="A0A9Q9S981"/>
<evidence type="ECO:0000313" key="2">
    <source>
        <dbReference type="EMBL" id="VUS60432.1"/>
    </source>
</evidence>
<feature type="compositionally biased region" description="Basic and acidic residues" evidence="1">
    <location>
        <begin position="1"/>
        <end position="14"/>
    </location>
</feature>
<protein>
    <submittedName>
        <fullName evidence="2">Uncharacterized protein</fullName>
    </submittedName>
</protein>
<sequence>MTMYRFRRDGEERPVGPVRHQPPPGNVNGAGLQRHIVLR</sequence>
<proteinExistence type="predicted"/>